<dbReference type="Proteomes" id="UP000194464">
    <property type="component" value="Unassembled WGS sequence"/>
</dbReference>
<dbReference type="PROSITE" id="PS51257">
    <property type="entry name" value="PROKAR_LIPOPROTEIN"/>
    <property type="match status" value="1"/>
</dbReference>
<reference evidence="3 4" key="1">
    <citation type="submission" date="2017-04" db="EMBL/GenBank/DDBJ databases">
        <authorList>
            <person name="Varghese N."/>
            <person name="Submissions S."/>
        </authorList>
    </citation>
    <scope>NUCLEOTIDE SEQUENCE [LARGE SCALE GENOMIC DNA]</scope>
    <source>
        <strain evidence="3 4">VKM Ac-1784</strain>
    </source>
</reference>
<proteinExistence type="predicted"/>
<evidence type="ECO:0000256" key="1">
    <source>
        <dbReference type="SAM" id="Phobius"/>
    </source>
</evidence>
<feature type="transmembrane region" description="Helical" evidence="1">
    <location>
        <begin position="598"/>
        <end position="616"/>
    </location>
</feature>
<keyword evidence="4" id="KW-1185">Reference proteome</keyword>
<evidence type="ECO:0000256" key="2">
    <source>
        <dbReference type="SAM" id="SignalP"/>
    </source>
</evidence>
<accession>A0ABY1R9C6</accession>
<name>A0ABY1R9C6_9MICO</name>
<evidence type="ECO:0008006" key="5">
    <source>
        <dbReference type="Google" id="ProtNLM"/>
    </source>
</evidence>
<feature type="transmembrane region" description="Helical" evidence="1">
    <location>
        <begin position="282"/>
        <end position="302"/>
    </location>
</feature>
<feature type="transmembrane region" description="Helical" evidence="1">
    <location>
        <begin position="211"/>
        <end position="233"/>
    </location>
</feature>
<feature type="chain" id="PRO_5045345426" description="DUF1430 domain-containing protein" evidence="2">
    <location>
        <begin position="23"/>
        <end position="656"/>
    </location>
</feature>
<keyword evidence="1" id="KW-0812">Transmembrane</keyword>
<sequence>MALLARLALCCTVLLTLGACYLAFQGVDEVTFDGASTAVVVQSIPAQATRLDAISAVRKAAEAEGVSIVKVVADPEDIDHSRIVLTFDEAAAGYRPFSSAIRTIVRPIGDGGTSDLRGLYLIDGSARQGARIVSSLESLGYLAQTESRSPQAYVMGTIAKQPAVATIGMATLLAVGLALVFHSSQAQKRRAVALVNGWSEAQFVLAELRGIAVVFGQALIVFALLGVVALGFINGWAQLGGFVTFTVPIVLVVFLIISGVALLTLLLLPNEPLASLIAGKRPVLYLAVAAAMIQSVTMWSLLTAFTSASSQVSVAAASAAELDHWRASTDLLTLRFTPMSSELEWKALEELFREVVQTLDGSGQLLLAVHPSVVRTDDYGADGNRIVVNNEFLRRQAIISEDGTRVAPVAEEADHLTLLIPERLTERIPDIVETYEDEAAFQMSLAGLDPHPITIEVIRVRDGQRIFNYSQDLAQPAQADPVVAVIPAASEVLSSDFYLSNASSGGVLVSDDQTTLDLLDRLGITARLASLDTAADFAIDALQTLQSAIRGLQLSIAFTVLVLAFSATVLASAYCQGQSQAIFTRFTNGWSFLASHRTFLISSLGGTALLLCAGVITTTPHALPWAAVILAVECILVLGLVRLAEHRLRGDLIKRY</sequence>
<dbReference type="RefSeq" id="WP_086472546.1">
    <property type="nucleotide sequence ID" value="NZ_FXWJ01000001.1"/>
</dbReference>
<evidence type="ECO:0000313" key="3">
    <source>
        <dbReference type="EMBL" id="SMQ59441.1"/>
    </source>
</evidence>
<feature type="transmembrane region" description="Helical" evidence="1">
    <location>
        <begin position="554"/>
        <end position="577"/>
    </location>
</feature>
<protein>
    <recommendedName>
        <fullName evidence="5">DUF1430 domain-containing protein</fullName>
    </recommendedName>
</protein>
<feature type="transmembrane region" description="Helical" evidence="1">
    <location>
        <begin position="163"/>
        <end position="181"/>
    </location>
</feature>
<dbReference type="EMBL" id="FXWJ01000001">
    <property type="protein sequence ID" value="SMQ59441.1"/>
    <property type="molecule type" value="Genomic_DNA"/>
</dbReference>
<feature type="transmembrane region" description="Helical" evidence="1">
    <location>
        <begin position="245"/>
        <end position="270"/>
    </location>
</feature>
<gene>
    <name evidence="3" type="ORF">SAMN06295909_0301</name>
</gene>
<evidence type="ECO:0000313" key="4">
    <source>
        <dbReference type="Proteomes" id="UP000194464"/>
    </source>
</evidence>
<keyword evidence="1" id="KW-1133">Transmembrane helix</keyword>
<feature type="transmembrane region" description="Helical" evidence="1">
    <location>
        <begin position="622"/>
        <end position="644"/>
    </location>
</feature>
<keyword evidence="2" id="KW-0732">Signal</keyword>
<feature type="signal peptide" evidence="2">
    <location>
        <begin position="1"/>
        <end position="22"/>
    </location>
</feature>
<keyword evidence="1" id="KW-0472">Membrane</keyword>
<organism evidence="3 4">
    <name type="scientific">Plantibacter elymi</name>
    <name type="common">nom. nud.</name>
    <dbReference type="NCBI Taxonomy" id="199708"/>
    <lineage>
        <taxon>Bacteria</taxon>
        <taxon>Bacillati</taxon>
        <taxon>Actinomycetota</taxon>
        <taxon>Actinomycetes</taxon>
        <taxon>Micrococcales</taxon>
        <taxon>Microbacteriaceae</taxon>
        <taxon>Plantibacter</taxon>
    </lineage>
</organism>
<comment type="caution">
    <text evidence="3">The sequence shown here is derived from an EMBL/GenBank/DDBJ whole genome shotgun (WGS) entry which is preliminary data.</text>
</comment>